<comment type="caution">
    <text evidence="6">The sequence shown here is derived from an EMBL/GenBank/DDBJ whole genome shotgun (WGS) entry which is preliminary data.</text>
</comment>
<dbReference type="Proteomes" id="UP000637628">
    <property type="component" value="Unassembled WGS sequence"/>
</dbReference>
<evidence type="ECO:0000313" key="6">
    <source>
        <dbReference type="EMBL" id="GIE03791.1"/>
    </source>
</evidence>
<evidence type="ECO:0000256" key="1">
    <source>
        <dbReference type="ARBA" id="ARBA00001974"/>
    </source>
</evidence>
<dbReference type="PANTHER" id="PTHR46496">
    <property type="match status" value="1"/>
</dbReference>
<dbReference type="InterPro" id="IPR036188">
    <property type="entry name" value="FAD/NAD-bd_sf"/>
</dbReference>
<dbReference type="RefSeq" id="WP_203730010.1">
    <property type="nucleotide sequence ID" value="NZ_BAAATX010000007.1"/>
</dbReference>
<accession>A0ABQ3Z1T1</accession>
<keyword evidence="4" id="KW-0560">Oxidoreductase</keyword>
<dbReference type="PRINTS" id="PR00420">
    <property type="entry name" value="RNGMNOXGNASE"/>
</dbReference>
<dbReference type="InterPro" id="IPR002938">
    <property type="entry name" value="FAD-bd"/>
</dbReference>
<keyword evidence="2" id="KW-0285">Flavoprotein</keyword>
<gene>
    <name evidence="6" type="ORF">Adu01nite_51410</name>
</gene>
<reference evidence="6 7" key="1">
    <citation type="submission" date="2021-01" db="EMBL/GenBank/DDBJ databases">
        <title>Whole genome shotgun sequence of Actinoplanes durhamensis NBRC 14914.</title>
        <authorList>
            <person name="Komaki H."/>
            <person name="Tamura T."/>
        </authorList>
    </citation>
    <scope>NUCLEOTIDE SEQUENCE [LARGE SCALE GENOMIC DNA]</scope>
    <source>
        <strain evidence="6 7">NBRC 14914</strain>
    </source>
</reference>
<evidence type="ECO:0000256" key="2">
    <source>
        <dbReference type="ARBA" id="ARBA00022630"/>
    </source>
</evidence>
<dbReference type="Pfam" id="PF01494">
    <property type="entry name" value="FAD_binding_3"/>
    <property type="match status" value="1"/>
</dbReference>
<organism evidence="6 7">
    <name type="scientific">Paractinoplanes durhamensis</name>
    <dbReference type="NCBI Taxonomy" id="113563"/>
    <lineage>
        <taxon>Bacteria</taxon>
        <taxon>Bacillati</taxon>
        <taxon>Actinomycetota</taxon>
        <taxon>Actinomycetes</taxon>
        <taxon>Micromonosporales</taxon>
        <taxon>Micromonosporaceae</taxon>
        <taxon>Paractinoplanes</taxon>
    </lineage>
</organism>
<dbReference type="EMBL" id="BOML01000040">
    <property type="protein sequence ID" value="GIE03791.1"/>
    <property type="molecule type" value="Genomic_DNA"/>
</dbReference>
<evidence type="ECO:0000313" key="7">
    <source>
        <dbReference type="Proteomes" id="UP000637628"/>
    </source>
</evidence>
<evidence type="ECO:0000256" key="4">
    <source>
        <dbReference type="ARBA" id="ARBA00023002"/>
    </source>
</evidence>
<evidence type="ECO:0000256" key="3">
    <source>
        <dbReference type="ARBA" id="ARBA00022827"/>
    </source>
</evidence>
<name>A0ABQ3Z1T1_9ACTN</name>
<comment type="cofactor">
    <cofactor evidence="1">
        <name>FAD</name>
        <dbReference type="ChEBI" id="CHEBI:57692"/>
    </cofactor>
</comment>
<proteinExistence type="predicted"/>
<feature type="domain" description="FAD-binding" evidence="5">
    <location>
        <begin position="5"/>
        <end position="323"/>
    </location>
</feature>
<sequence length="355" mass="37971">MGRTAAIIGGGIGGLAAAIALHRTGWQVTVHERQTGTPPTGTALGIWPVALRALDTLGIGDEVRERGCPQKHGEFRRPDGSVIARIDVDKLERRTGDRVHLLSRPALLAVLRAAADGCDLRFGDPIGEVAALRGTNDLVVAADGVFSHTREELFGPRFRARYAGTTAWRGTLDDRPIDTFAEYWGAGVKFGVTPQEGGRTNWFASAAAPEGDFRPGAERAALQQRFGHWTGPVADILPKISEEGILRHDIYVTPKLPSYVAGNVALIGDAAHAMNPDLGRGACEAMIDAVALAAAMNTTDASKGHGLTAYDKNRRRTTQRLARMAGAASWMTRQRHAVPLRDGVLKVSMLTGPPD</sequence>
<dbReference type="PANTHER" id="PTHR46496:SF1">
    <property type="entry name" value="ZEAXANTHIN EPOXIDASE, CHLOROPLASTIC"/>
    <property type="match status" value="1"/>
</dbReference>
<keyword evidence="7" id="KW-1185">Reference proteome</keyword>
<keyword evidence="3" id="KW-0274">FAD</keyword>
<dbReference type="Gene3D" id="3.50.50.60">
    <property type="entry name" value="FAD/NAD(P)-binding domain"/>
    <property type="match status" value="1"/>
</dbReference>
<dbReference type="SUPFAM" id="SSF51905">
    <property type="entry name" value="FAD/NAD(P)-binding domain"/>
    <property type="match status" value="1"/>
</dbReference>
<protein>
    <submittedName>
        <fullName evidence="6">FAD-dependent oxidoreductase</fullName>
    </submittedName>
</protein>
<evidence type="ECO:0000259" key="5">
    <source>
        <dbReference type="Pfam" id="PF01494"/>
    </source>
</evidence>